<name>A0ABR2JTH3_9EUKA</name>
<reference evidence="2 3" key="1">
    <citation type="submission" date="2024-04" db="EMBL/GenBank/DDBJ databases">
        <title>Tritrichomonas musculus Genome.</title>
        <authorList>
            <person name="Alves-Ferreira E."/>
            <person name="Grigg M."/>
            <person name="Lorenzi H."/>
            <person name="Galac M."/>
        </authorList>
    </citation>
    <scope>NUCLEOTIDE SEQUENCE [LARGE SCALE GENOMIC DNA]</scope>
    <source>
        <strain evidence="2 3">EAF2021</strain>
    </source>
</reference>
<dbReference type="EMBL" id="JAPFFF010000009">
    <property type="protein sequence ID" value="KAK8882180.1"/>
    <property type="molecule type" value="Genomic_DNA"/>
</dbReference>
<dbReference type="Proteomes" id="UP001470230">
    <property type="component" value="Unassembled WGS sequence"/>
</dbReference>
<accession>A0ABR2JTH3</accession>
<proteinExistence type="predicted"/>
<keyword evidence="3" id="KW-1185">Reference proteome</keyword>
<feature type="compositionally biased region" description="Polar residues" evidence="1">
    <location>
        <begin position="314"/>
        <end position="332"/>
    </location>
</feature>
<protein>
    <submittedName>
        <fullName evidence="2">Uncharacterized protein</fullName>
    </submittedName>
</protein>
<feature type="region of interest" description="Disordered" evidence="1">
    <location>
        <begin position="304"/>
        <end position="332"/>
    </location>
</feature>
<evidence type="ECO:0000256" key="1">
    <source>
        <dbReference type="SAM" id="MobiDB-lite"/>
    </source>
</evidence>
<comment type="caution">
    <text evidence="2">The sequence shown here is derived from an EMBL/GenBank/DDBJ whole genome shotgun (WGS) entry which is preliminary data.</text>
</comment>
<organism evidence="2 3">
    <name type="scientific">Tritrichomonas musculus</name>
    <dbReference type="NCBI Taxonomy" id="1915356"/>
    <lineage>
        <taxon>Eukaryota</taxon>
        <taxon>Metamonada</taxon>
        <taxon>Parabasalia</taxon>
        <taxon>Tritrichomonadida</taxon>
        <taxon>Tritrichomonadidae</taxon>
        <taxon>Tritrichomonas</taxon>
    </lineage>
</organism>
<gene>
    <name evidence="2" type="ORF">M9Y10_044820</name>
</gene>
<evidence type="ECO:0000313" key="2">
    <source>
        <dbReference type="EMBL" id="KAK8882180.1"/>
    </source>
</evidence>
<evidence type="ECO:0000313" key="3">
    <source>
        <dbReference type="Proteomes" id="UP001470230"/>
    </source>
</evidence>
<sequence length="577" mass="66627">MKSTPFPFREAGSRILDLKPARLDEKSSDSQIPKFAWLSDGAVRPIEEGLPIYVTPSTFDSSKKNPMHSLIQLIEDKPFLKEFNRDYGDLAVRHPEYDLNDPDMMSHYEKQLITEYYSKMQEQQSMQPDSEERAPNPKNRVQDLKIRVHDGRNHSYVTSRIPVDAHLNSWGDALPYYESDLFDVEDPTINNKKPVKRKMRTGIYGDQKLQEQDESSIIREVHFKSLENESPDLTLAKDAATRPLTFAPGGKRFTAEISKVPGGKTDPTCQQCIKRFFDPEVGIPFVPADVGKYFPADLLLPETEEQKQKEQETSSNNSISKLSQTLDLQSTTNDDTELKSTLLDTTGEDVLFTVNKAPFTRNDVATLRAFGNHWDSKKIRQREKAQSALLKRQTMINQAFHSREIFDTYLKLLDEDCKRIKSGVLGKSKYKRKSLWQVAVETTPIDHSGLSERREFWWRFCSFVRFNGGNLNDKIEKDFIKLLRIKLMLRHPVDQSLFWDVLKEIELASFENVATLRMIEYLRFALNVSQHDYGQFLYSLKISQMIYNQTILNNTSREYIDKMNEIANGPVDVPPID</sequence>